<dbReference type="KEGG" id="mng:MNEG_14241"/>
<dbReference type="RefSeq" id="XP_013892741.1">
    <property type="nucleotide sequence ID" value="XM_014037287.1"/>
</dbReference>
<reference evidence="4 5" key="1">
    <citation type="journal article" date="2013" name="BMC Genomics">
        <title>Reconstruction of the lipid metabolism for the microalga Monoraphidium neglectum from its genome sequence reveals characteristics suitable for biofuel production.</title>
        <authorList>
            <person name="Bogen C."/>
            <person name="Al-Dilaimi A."/>
            <person name="Albersmeier A."/>
            <person name="Wichmann J."/>
            <person name="Grundmann M."/>
            <person name="Rupp O."/>
            <person name="Lauersen K.J."/>
            <person name="Blifernez-Klassen O."/>
            <person name="Kalinowski J."/>
            <person name="Goesmann A."/>
            <person name="Mussgnug J.H."/>
            <person name="Kruse O."/>
        </authorList>
    </citation>
    <scope>NUCLEOTIDE SEQUENCE [LARGE SCALE GENOMIC DNA]</scope>
    <source>
        <strain evidence="4 5">SAG 48.87</strain>
    </source>
</reference>
<dbReference type="Proteomes" id="UP000054498">
    <property type="component" value="Unassembled WGS sequence"/>
</dbReference>
<dbReference type="CDD" id="cd21133">
    <property type="entry name" value="EVE"/>
    <property type="match status" value="1"/>
</dbReference>
<dbReference type="InterPro" id="IPR015947">
    <property type="entry name" value="PUA-like_sf"/>
</dbReference>
<evidence type="ECO:0000313" key="4">
    <source>
        <dbReference type="EMBL" id="KIY93721.1"/>
    </source>
</evidence>
<feature type="domain" description="EVE" evidence="3">
    <location>
        <begin position="1"/>
        <end position="108"/>
    </location>
</feature>
<keyword evidence="5" id="KW-1185">Reference proteome</keyword>
<sequence>MRLGDQCFLYHSSCKVPGIVGLLKVVKEAYPDHTQFDSSSQYHDPKATQDKPKWFMVDVQLERRLGRQITLEELKSHKEGGLSGMALFRQSRLSVQPVSAPEWDFILSLEAGPAAAKGEARRC</sequence>
<evidence type="ECO:0000256" key="2">
    <source>
        <dbReference type="ARBA" id="ARBA00023242"/>
    </source>
</evidence>
<dbReference type="InterPro" id="IPR002740">
    <property type="entry name" value="EVE_domain"/>
</dbReference>
<dbReference type="EMBL" id="KK104568">
    <property type="protein sequence ID" value="KIY93721.1"/>
    <property type="molecule type" value="Genomic_DNA"/>
</dbReference>
<dbReference type="InterPro" id="IPR052181">
    <property type="entry name" value="5hmC_binding"/>
</dbReference>
<protein>
    <submittedName>
        <fullName evidence="4">Thymocyte nuclear protein 1</fullName>
    </submittedName>
</protein>
<name>A0A0D2LVY8_9CHLO</name>
<evidence type="ECO:0000256" key="1">
    <source>
        <dbReference type="ARBA" id="ARBA00004123"/>
    </source>
</evidence>
<proteinExistence type="predicted"/>
<dbReference type="PANTHER" id="PTHR14087:SF7">
    <property type="entry name" value="THYMOCYTE NUCLEAR PROTEIN 1"/>
    <property type="match status" value="1"/>
</dbReference>
<keyword evidence="2" id="KW-0539">Nucleus</keyword>
<dbReference type="GeneID" id="25731784"/>
<dbReference type="Pfam" id="PF01878">
    <property type="entry name" value="EVE"/>
    <property type="match status" value="1"/>
</dbReference>
<dbReference type="AlphaFoldDB" id="A0A0D2LVY8"/>
<dbReference type="STRING" id="145388.A0A0D2LVY8"/>
<evidence type="ECO:0000313" key="5">
    <source>
        <dbReference type="Proteomes" id="UP000054498"/>
    </source>
</evidence>
<organism evidence="4 5">
    <name type="scientific">Monoraphidium neglectum</name>
    <dbReference type="NCBI Taxonomy" id="145388"/>
    <lineage>
        <taxon>Eukaryota</taxon>
        <taxon>Viridiplantae</taxon>
        <taxon>Chlorophyta</taxon>
        <taxon>core chlorophytes</taxon>
        <taxon>Chlorophyceae</taxon>
        <taxon>CS clade</taxon>
        <taxon>Sphaeropleales</taxon>
        <taxon>Selenastraceae</taxon>
        <taxon>Monoraphidium</taxon>
    </lineage>
</organism>
<dbReference type="InterPro" id="IPR047197">
    <property type="entry name" value="THYN1-like_EVE"/>
</dbReference>
<dbReference type="OrthoDB" id="41445at2759"/>
<accession>A0A0D2LVY8</accession>
<dbReference type="Gene3D" id="3.10.590.10">
    <property type="entry name" value="ph1033 like domains"/>
    <property type="match status" value="1"/>
</dbReference>
<comment type="subcellular location">
    <subcellularLocation>
        <location evidence="1">Nucleus</location>
    </subcellularLocation>
</comment>
<gene>
    <name evidence="4" type="ORF">MNEG_14241</name>
</gene>
<dbReference type="PANTHER" id="PTHR14087">
    <property type="entry name" value="THYMOCYTE NUCLEAR PROTEIN 1"/>
    <property type="match status" value="1"/>
</dbReference>
<evidence type="ECO:0000259" key="3">
    <source>
        <dbReference type="Pfam" id="PF01878"/>
    </source>
</evidence>
<dbReference type="GO" id="GO:0005634">
    <property type="term" value="C:nucleus"/>
    <property type="evidence" value="ECO:0007669"/>
    <property type="project" value="UniProtKB-SubCell"/>
</dbReference>
<dbReference type="SUPFAM" id="SSF88697">
    <property type="entry name" value="PUA domain-like"/>
    <property type="match status" value="1"/>
</dbReference>